<protein>
    <submittedName>
        <fullName evidence="7">Glycine betaine/proline transport system ATP-binding protein</fullName>
    </submittedName>
</protein>
<evidence type="ECO:0000259" key="6">
    <source>
        <dbReference type="PROSITE" id="PS50893"/>
    </source>
</evidence>
<dbReference type="InterPro" id="IPR003439">
    <property type="entry name" value="ABC_transporter-like_ATP-bd"/>
</dbReference>
<dbReference type="GO" id="GO:0006970">
    <property type="term" value="P:response to osmotic stress"/>
    <property type="evidence" value="ECO:0007669"/>
    <property type="project" value="UniProtKB-ARBA"/>
</dbReference>
<accession>A0A239IVP5</accession>
<sequence length="405" mass="43839">MGGLTVTPVLRATGLTKVFGTREQEALRLASDGVGREEIHRRTGGTLAVHDVGFTVERGELFVIMGLSGSGKSTLVRLLNRLIEPSAGTVEVDGEDLRALSDADLRTLRNEKVSMVFQHFALLPHRTVRENAAYALKIRGIGAAEQRERADWALRTVGLLERADARPDQLSGGMQQRVGLARALAADSEVLLMDEPFSALDPLIRRDMQDLLVRLQTELHKTIVFITHDLNEAMRLGDRILMLKDGRTVQLGTGPEIISAPADDYVADFTSDVDRTRVLTAGDLLREPRMTARLGQSTGDVLRALGAAEANGVYVLDADQRIAGVARDDLLARALQEGRTAVGPRELVGDYATTAPDRPLVEFVHLVGHHPVPLGVVDDHGRLMGVVPRAAVLDALAAVPARRGA</sequence>
<dbReference type="FunFam" id="3.40.50.300:FF:000201">
    <property type="entry name" value="Glycine betaine/L-proline ABC transporter ATP-binding protein"/>
    <property type="match status" value="1"/>
</dbReference>
<dbReference type="EMBL" id="FZOO01000011">
    <property type="protein sequence ID" value="SNS96494.1"/>
    <property type="molecule type" value="Genomic_DNA"/>
</dbReference>
<evidence type="ECO:0000313" key="7">
    <source>
        <dbReference type="EMBL" id="SNS96494.1"/>
    </source>
</evidence>
<feature type="domain" description="ABC transporter" evidence="6">
    <location>
        <begin position="34"/>
        <end position="270"/>
    </location>
</feature>
<evidence type="ECO:0000256" key="1">
    <source>
        <dbReference type="ARBA" id="ARBA00005417"/>
    </source>
</evidence>
<dbReference type="InterPro" id="IPR017871">
    <property type="entry name" value="ABC_transporter-like_CS"/>
</dbReference>
<dbReference type="GO" id="GO:0016020">
    <property type="term" value="C:membrane"/>
    <property type="evidence" value="ECO:0007669"/>
    <property type="project" value="InterPro"/>
</dbReference>
<gene>
    <name evidence="7" type="ORF">SAMN06893096_111135</name>
</gene>
<dbReference type="Proteomes" id="UP000198373">
    <property type="component" value="Unassembled WGS sequence"/>
</dbReference>
<dbReference type="NCBIfam" id="TIGR01186">
    <property type="entry name" value="proV"/>
    <property type="match status" value="1"/>
</dbReference>
<dbReference type="PROSITE" id="PS50893">
    <property type="entry name" value="ABC_TRANSPORTER_2"/>
    <property type="match status" value="1"/>
</dbReference>
<evidence type="ECO:0000256" key="2">
    <source>
        <dbReference type="ARBA" id="ARBA00022448"/>
    </source>
</evidence>
<dbReference type="InterPro" id="IPR051921">
    <property type="entry name" value="ABC_osmolyte_uptake_ATP-bind"/>
</dbReference>
<dbReference type="SUPFAM" id="SSF52540">
    <property type="entry name" value="P-loop containing nucleoside triphosphate hydrolases"/>
    <property type="match status" value="1"/>
</dbReference>
<dbReference type="PANTHER" id="PTHR43869:SF1">
    <property type="entry name" value="GLYCINE BETAINE_PROLINE BETAINE TRANSPORT SYSTEM ATP-BINDING PROTEIN PROV"/>
    <property type="match status" value="1"/>
</dbReference>
<keyword evidence="5" id="KW-0129">CBS domain</keyword>
<dbReference type="AlphaFoldDB" id="A0A239IVP5"/>
<dbReference type="GO" id="GO:0016887">
    <property type="term" value="F:ATP hydrolysis activity"/>
    <property type="evidence" value="ECO:0007669"/>
    <property type="project" value="InterPro"/>
</dbReference>
<evidence type="ECO:0000256" key="5">
    <source>
        <dbReference type="ARBA" id="ARBA00023122"/>
    </source>
</evidence>
<keyword evidence="4 7" id="KW-0067">ATP-binding</keyword>
<dbReference type="SUPFAM" id="SSF54631">
    <property type="entry name" value="CBS-domain pair"/>
    <property type="match status" value="1"/>
</dbReference>
<evidence type="ECO:0000256" key="4">
    <source>
        <dbReference type="ARBA" id="ARBA00022840"/>
    </source>
</evidence>
<dbReference type="InterPro" id="IPR003593">
    <property type="entry name" value="AAA+_ATPase"/>
</dbReference>
<dbReference type="Gene3D" id="3.40.50.300">
    <property type="entry name" value="P-loop containing nucleotide triphosphate hydrolases"/>
    <property type="match status" value="1"/>
</dbReference>
<dbReference type="InterPro" id="IPR005892">
    <property type="entry name" value="Gly-betaine_transp_ATP-bd"/>
</dbReference>
<name>A0A239IVP5_9ACTN</name>
<proteinExistence type="inferred from homology"/>
<dbReference type="CDD" id="cd03294">
    <property type="entry name" value="ABC_Pro_Gly_Betaine"/>
    <property type="match status" value="1"/>
</dbReference>
<dbReference type="InterPro" id="IPR046342">
    <property type="entry name" value="CBS_dom_sf"/>
</dbReference>
<reference evidence="8" key="1">
    <citation type="submission" date="2017-06" db="EMBL/GenBank/DDBJ databases">
        <authorList>
            <person name="Varghese N."/>
            <person name="Submissions S."/>
        </authorList>
    </citation>
    <scope>NUCLEOTIDE SEQUENCE [LARGE SCALE GENOMIC DNA]</scope>
    <source>
        <strain evidence="8">DSM 46839</strain>
    </source>
</reference>
<dbReference type="SMART" id="SM00382">
    <property type="entry name" value="AAA"/>
    <property type="match status" value="1"/>
</dbReference>
<dbReference type="InterPro" id="IPR027417">
    <property type="entry name" value="P-loop_NTPase"/>
</dbReference>
<dbReference type="Pfam" id="PF00005">
    <property type="entry name" value="ABC_tran"/>
    <property type="match status" value="1"/>
</dbReference>
<dbReference type="PROSITE" id="PS00211">
    <property type="entry name" value="ABC_TRANSPORTER_1"/>
    <property type="match status" value="1"/>
</dbReference>
<organism evidence="7 8">
    <name type="scientific">Geodermatophilus pulveris</name>
    <dbReference type="NCBI Taxonomy" id="1564159"/>
    <lineage>
        <taxon>Bacteria</taxon>
        <taxon>Bacillati</taxon>
        <taxon>Actinomycetota</taxon>
        <taxon>Actinomycetes</taxon>
        <taxon>Geodermatophilales</taxon>
        <taxon>Geodermatophilaceae</taxon>
        <taxon>Geodermatophilus</taxon>
    </lineage>
</organism>
<keyword evidence="2" id="KW-0813">Transport</keyword>
<dbReference type="GO" id="GO:0005524">
    <property type="term" value="F:ATP binding"/>
    <property type="evidence" value="ECO:0007669"/>
    <property type="project" value="UniProtKB-KW"/>
</dbReference>
<keyword evidence="3" id="KW-0547">Nucleotide-binding</keyword>
<dbReference type="Gene3D" id="3.10.580.10">
    <property type="entry name" value="CBS-domain"/>
    <property type="match status" value="1"/>
</dbReference>
<evidence type="ECO:0000313" key="8">
    <source>
        <dbReference type="Proteomes" id="UP000198373"/>
    </source>
</evidence>
<dbReference type="PANTHER" id="PTHR43869">
    <property type="entry name" value="GLYCINE BETAINE/PROLINE BETAINE TRANSPORT SYSTEM ATP-BINDING PROTEIN PROV"/>
    <property type="match status" value="1"/>
</dbReference>
<keyword evidence="8" id="KW-1185">Reference proteome</keyword>
<comment type="similarity">
    <text evidence="1">Belongs to the ABC transporter superfamily.</text>
</comment>
<evidence type="ECO:0000256" key="3">
    <source>
        <dbReference type="ARBA" id="ARBA00022741"/>
    </source>
</evidence>
<dbReference type="GO" id="GO:0031460">
    <property type="term" value="P:glycine betaine transport"/>
    <property type="evidence" value="ECO:0007669"/>
    <property type="project" value="InterPro"/>
</dbReference>